<dbReference type="InterPro" id="IPR006665">
    <property type="entry name" value="OmpA-like"/>
</dbReference>
<evidence type="ECO:0000256" key="4">
    <source>
        <dbReference type="PROSITE-ProRule" id="PRU00473"/>
    </source>
</evidence>
<dbReference type="GeneID" id="300132501"/>
<keyword evidence="2 4" id="KW-0472">Membrane</keyword>
<dbReference type="Pfam" id="PF00691">
    <property type="entry name" value="OmpA"/>
    <property type="match status" value="1"/>
</dbReference>
<sequence length="296" mass="32916">MRFKYQQLALVLLPLAVAGCTTQKLNWVDTKNVPYSNVVPEGRSSVVIYRQADAIDGPTVNVYINSEYLASLQPNAYRQETVCAENQKLYSEFTHRDPGYYAKEHDGNFYDLAVNQVSFFKVTNANGKPTLVQVDEQQAREELKNIPEQTHTLSRVEHLKECSKVLRKFNLEASALFKFNRSDYANMLPQGKQEVSAVAAEIKQIKEKISDVTVVGHTDPEGSAAYNQKLSLKRAATVKKALAAGGVDASLITAEGRGESEPLIADCKARFPRNAKERQACNQPNRRVSIVVHGGK</sequence>
<feature type="domain" description="OmpA-like" evidence="6">
    <location>
        <begin position="164"/>
        <end position="296"/>
    </location>
</feature>
<dbReference type="PANTHER" id="PTHR30329">
    <property type="entry name" value="STATOR ELEMENT OF FLAGELLAR MOTOR COMPLEX"/>
    <property type="match status" value="1"/>
</dbReference>
<reference evidence="7 8" key="1">
    <citation type="submission" date="2018-06" db="EMBL/GenBank/DDBJ databases">
        <authorList>
            <consortium name="Pathogen Informatics"/>
            <person name="Doyle S."/>
        </authorList>
    </citation>
    <scope>NUCLEOTIDE SEQUENCE [LARGE SCALE GENOMIC DNA]</scope>
    <source>
        <strain evidence="8">NCTC 11297</strain>
    </source>
</reference>
<keyword evidence="3" id="KW-0998">Cell outer membrane</keyword>
<evidence type="ECO:0000313" key="8">
    <source>
        <dbReference type="Proteomes" id="UP000255098"/>
    </source>
</evidence>
<evidence type="ECO:0000313" key="7">
    <source>
        <dbReference type="EMBL" id="SUB23277.1"/>
    </source>
</evidence>
<name>A0A379ANL6_AVIAV</name>
<organism evidence="7 8">
    <name type="scientific">Avibacterium avium</name>
    <name type="common">Pasteurella avium</name>
    <dbReference type="NCBI Taxonomy" id="751"/>
    <lineage>
        <taxon>Bacteria</taxon>
        <taxon>Pseudomonadati</taxon>
        <taxon>Pseudomonadota</taxon>
        <taxon>Gammaproteobacteria</taxon>
        <taxon>Pasteurellales</taxon>
        <taxon>Pasteurellaceae</taxon>
        <taxon>Avibacterium</taxon>
    </lineage>
</organism>
<feature type="signal peptide" evidence="5">
    <location>
        <begin position="1"/>
        <end position="18"/>
    </location>
</feature>
<dbReference type="GO" id="GO:0009279">
    <property type="term" value="C:cell outer membrane"/>
    <property type="evidence" value="ECO:0007669"/>
    <property type="project" value="UniProtKB-SubCell"/>
</dbReference>
<dbReference type="InterPro" id="IPR036737">
    <property type="entry name" value="OmpA-like_sf"/>
</dbReference>
<dbReference type="Gene3D" id="3.30.1330.60">
    <property type="entry name" value="OmpA-like domain"/>
    <property type="match status" value="1"/>
</dbReference>
<dbReference type="RefSeq" id="WP_115248707.1">
    <property type="nucleotide sequence ID" value="NZ_JBMMFP010000024.1"/>
</dbReference>
<protein>
    <submittedName>
        <fullName evidence="7">Outer membrane protein A</fullName>
    </submittedName>
</protein>
<dbReference type="Proteomes" id="UP000255098">
    <property type="component" value="Unassembled WGS sequence"/>
</dbReference>
<evidence type="ECO:0000259" key="6">
    <source>
        <dbReference type="PROSITE" id="PS51123"/>
    </source>
</evidence>
<proteinExistence type="predicted"/>
<gene>
    <name evidence="7" type="primary">ompA_1</name>
    <name evidence="7" type="ORF">NCTC11297_00277</name>
</gene>
<evidence type="ECO:0000256" key="5">
    <source>
        <dbReference type="SAM" id="SignalP"/>
    </source>
</evidence>
<dbReference type="InterPro" id="IPR006664">
    <property type="entry name" value="OMP_bac"/>
</dbReference>
<dbReference type="PROSITE" id="PS51123">
    <property type="entry name" value="OMPA_2"/>
    <property type="match status" value="1"/>
</dbReference>
<feature type="chain" id="PRO_5016797452" evidence="5">
    <location>
        <begin position="19"/>
        <end position="296"/>
    </location>
</feature>
<dbReference type="SUPFAM" id="SSF103088">
    <property type="entry name" value="OmpA-like"/>
    <property type="match status" value="1"/>
</dbReference>
<keyword evidence="8" id="KW-1185">Reference proteome</keyword>
<dbReference type="InterPro" id="IPR050330">
    <property type="entry name" value="Bact_OuterMem_StrucFunc"/>
</dbReference>
<dbReference type="EMBL" id="UGSP01000001">
    <property type="protein sequence ID" value="SUB23277.1"/>
    <property type="molecule type" value="Genomic_DNA"/>
</dbReference>
<dbReference type="CDD" id="cd07185">
    <property type="entry name" value="OmpA_C-like"/>
    <property type="match status" value="1"/>
</dbReference>
<accession>A0A379ANL6</accession>
<dbReference type="PANTHER" id="PTHR30329:SF21">
    <property type="entry name" value="LIPOPROTEIN YIAD-RELATED"/>
    <property type="match status" value="1"/>
</dbReference>
<evidence type="ECO:0000256" key="3">
    <source>
        <dbReference type="ARBA" id="ARBA00023237"/>
    </source>
</evidence>
<comment type="subcellular location">
    <subcellularLocation>
        <location evidence="1">Cell outer membrane</location>
    </subcellularLocation>
</comment>
<evidence type="ECO:0000256" key="2">
    <source>
        <dbReference type="ARBA" id="ARBA00023136"/>
    </source>
</evidence>
<dbReference type="PROSITE" id="PS51257">
    <property type="entry name" value="PROKAR_LIPOPROTEIN"/>
    <property type="match status" value="1"/>
</dbReference>
<dbReference type="AlphaFoldDB" id="A0A379ANL6"/>
<evidence type="ECO:0000256" key="1">
    <source>
        <dbReference type="ARBA" id="ARBA00004442"/>
    </source>
</evidence>
<dbReference type="PRINTS" id="PR01021">
    <property type="entry name" value="OMPADOMAIN"/>
</dbReference>
<keyword evidence="5" id="KW-0732">Signal</keyword>